<keyword evidence="2" id="KW-0812">Transmembrane</keyword>
<protein>
    <submittedName>
        <fullName evidence="3">Uncharacterized protein</fullName>
    </submittedName>
</protein>
<reference evidence="3 4" key="1">
    <citation type="submission" date="2024-04" db="EMBL/GenBank/DDBJ databases">
        <title>Phyllosticta paracitricarpa is synonymous to the EU quarantine fungus P. citricarpa based on phylogenomic analyses.</title>
        <authorList>
            <consortium name="Lawrence Berkeley National Laboratory"/>
            <person name="Van Ingen-Buijs V.A."/>
            <person name="Van Westerhoven A.C."/>
            <person name="Haridas S."/>
            <person name="Skiadas P."/>
            <person name="Martin F."/>
            <person name="Groenewald J.Z."/>
            <person name="Crous P.W."/>
            <person name="Seidl M.F."/>
        </authorList>
    </citation>
    <scope>NUCLEOTIDE SEQUENCE [LARGE SCALE GENOMIC DNA]</scope>
    <source>
        <strain evidence="3 4">CBS 122670</strain>
    </source>
</reference>
<feature type="transmembrane region" description="Helical" evidence="2">
    <location>
        <begin position="308"/>
        <end position="329"/>
    </location>
</feature>
<feature type="transmembrane region" description="Helical" evidence="2">
    <location>
        <begin position="212"/>
        <end position="230"/>
    </location>
</feature>
<keyword evidence="2" id="KW-1133">Transmembrane helix</keyword>
<dbReference type="Pfam" id="PF10361">
    <property type="entry name" value="DUF2434"/>
    <property type="match status" value="1"/>
</dbReference>
<dbReference type="InterPro" id="IPR018830">
    <property type="entry name" value="DUF2434"/>
</dbReference>
<name>A0ABR1MFK8_9PEZI</name>
<feature type="compositionally biased region" description="Basic and acidic residues" evidence="1">
    <location>
        <begin position="457"/>
        <end position="472"/>
    </location>
</feature>
<dbReference type="Proteomes" id="UP001365128">
    <property type="component" value="Unassembled WGS sequence"/>
</dbReference>
<keyword evidence="2" id="KW-0472">Membrane</keyword>
<feature type="transmembrane region" description="Helical" evidence="2">
    <location>
        <begin position="341"/>
        <end position="364"/>
    </location>
</feature>
<feature type="transmembrane region" description="Helical" evidence="2">
    <location>
        <begin position="88"/>
        <end position="107"/>
    </location>
</feature>
<keyword evidence="4" id="KW-1185">Reference proteome</keyword>
<comment type="caution">
    <text evidence="3">The sequence shown here is derived from an EMBL/GenBank/DDBJ whole genome shotgun (WGS) entry which is preliminary data.</text>
</comment>
<sequence length="519" mass="58667">MPMLQLRDLLPYPSGDNATDTVINGVHFNRTALDHYNYTIYDNGTISNKSRCYLIFGKYQPTMLSNGSWINGTSCYVPYYGIQTRGKVGIAFATLFTVSIMFTLINLRKHGRQFLREEKRFRIVGRRWQWYWMLFAAACGLISTITGIDVDRNYLTSIAIVLQCFFFTLMLPASLAMVWEATRHWGSWQERQICDRDPFLLPEDDRRGKTEFYLPLIFYFFAWLDFFMTIPRSWTNIEYQRSDWQQAHFAEKTATDGRFKAGSIIAVIAWGITIYSLHHSLHHYRPRPATSSVLARINSFCLHCPTKLFLAILILGFRLVYDIAAAWVWDVSLLNKDVKPAWPYGLGYAPIVLLIIVFNIAGYIDENEDKLLIEQRRARDHAADADLGIVKKPSWWRKYNGGVHLSPEQRLRALAQEGPGLTTTTPSANVELGPVSNTAAGAHQNGSGGSTVRNRSRSRDNADERNPFRDPSPDAAARRQGSRENGDGNGGGDGASVISGTTLGIESVPAQRVRSMLDV</sequence>
<evidence type="ECO:0000256" key="1">
    <source>
        <dbReference type="SAM" id="MobiDB-lite"/>
    </source>
</evidence>
<feature type="transmembrane region" description="Helical" evidence="2">
    <location>
        <begin position="154"/>
        <end position="179"/>
    </location>
</feature>
<evidence type="ECO:0000313" key="4">
    <source>
        <dbReference type="Proteomes" id="UP001365128"/>
    </source>
</evidence>
<proteinExistence type="predicted"/>
<gene>
    <name evidence="3" type="ORF">IWX46DRAFT_79669</name>
</gene>
<evidence type="ECO:0000256" key="2">
    <source>
        <dbReference type="SAM" id="Phobius"/>
    </source>
</evidence>
<evidence type="ECO:0000313" key="3">
    <source>
        <dbReference type="EMBL" id="KAK7546739.1"/>
    </source>
</evidence>
<feature type="transmembrane region" description="Helical" evidence="2">
    <location>
        <begin position="128"/>
        <end position="148"/>
    </location>
</feature>
<organism evidence="3 4">
    <name type="scientific">Phyllosticta citricarpa</name>
    <dbReference type="NCBI Taxonomy" id="55181"/>
    <lineage>
        <taxon>Eukaryota</taxon>
        <taxon>Fungi</taxon>
        <taxon>Dikarya</taxon>
        <taxon>Ascomycota</taxon>
        <taxon>Pezizomycotina</taxon>
        <taxon>Dothideomycetes</taxon>
        <taxon>Dothideomycetes incertae sedis</taxon>
        <taxon>Botryosphaeriales</taxon>
        <taxon>Phyllostictaceae</taxon>
        <taxon>Phyllosticta</taxon>
    </lineage>
</organism>
<dbReference type="EMBL" id="JBBPDW010000014">
    <property type="protein sequence ID" value="KAK7546739.1"/>
    <property type="molecule type" value="Genomic_DNA"/>
</dbReference>
<accession>A0ABR1MFK8</accession>
<feature type="transmembrane region" description="Helical" evidence="2">
    <location>
        <begin position="259"/>
        <end position="277"/>
    </location>
</feature>
<feature type="region of interest" description="Disordered" evidence="1">
    <location>
        <begin position="419"/>
        <end position="503"/>
    </location>
</feature>